<proteinExistence type="predicted"/>
<dbReference type="Gene3D" id="1.20.1720.10">
    <property type="entry name" value="Multidrug resistance protein D"/>
    <property type="match status" value="1"/>
</dbReference>
<evidence type="ECO:0000313" key="2">
    <source>
        <dbReference type="EMBL" id="OJA13110.1"/>
    </source>
</evidence>
<keyword evidence="1" id="KW-0472">Membrane</keyword>
<dbReference type="Proteomes" id="UP000183567">
    <property type="component" value="Unassembled WGS sequence"/>
</dbReference>
<dbReference type="EMBL" id="LVVM01004359">
    <property type="protein sequence ID" value="OJA13110.1"/>
    <property type="molecule type" value="Genomic_DNA"/>
</dbReference>
<accession>A0A1J8PV37</accession>
<dbReference type="STRING" id="180088.A0A1J8PV37"/>
<reference evidence="2 3" key="1">
    <citation type="submission" date="2016-03" db="EMBL/GenBank/DDBJ databases">
        <title>Comparative genomics of the ectomycorrhizal sister species Rhizopogon vinicolor and Rhizopogon vesiculosus (Basidiomycota: Boletales) reveals a divergence of the mating type B locus.</title>
        <authorList>
            <person name="Mujic A.B."/>
            <person name="Kuo A."/>
            <person name="Tritt A."/>
            <person name="Lipzen A."/>
            <person name="Chen C."/>
            <person name="Johnson J."/>
            <person name="Sharma A."/>
            <person name="Barry K."/>
            <person name="Grigoriev I.V."/>
            <person name="Spatafora J.W."/>
        </authorList>
    </citation>
    <scope>NUCLEOTIDE SEQUENCE [LARGE SCALE GENOMIC DNA]</scope>
    <source>
        <strain evidence="2 3">AM-OR11-056</strain>
    </source>
</reference>
<sequence>MVSEESPLLTSTRDGPAYESIYDRFSPDQKRWIVFVVSFAGLLPMFVSATFVPSIPQIAKDLHSTHAIVSLSVSLSIFASAVGALVWAAYSSFCE</sequence>
<protein>
    <recommendedName>
        <fullName evidence="4">Major facilitator superfamily (MFS) profile domain-containing protein</fullName>
    </recommendedName>
</protein>
<gene>
    <name evidence="2" type="ORF">AZE42_11620</name>
</gene>
<dbReference type="AlphaFoldDB" id="A0A1J8PV37"/>
<evidence type="ECO:0008006" key="4">
    <source>
        <dbReference type="Google" id="ProtNLM"/>
    </source>
</evidence>
<keyword evidence="1" id="KW-0812">Transmembrane</keyword>
<evidence type="ECO:0000256" key="1">
    <source>
        <dbReference type="SAM" id="Phobius"/>
    </source>
</evidence>
<organism evidence="2 3">
    <name type="scientific">Rhizopogon vesiculosus</name>
    <dbReference type="NCBI Taxonomy" id="180088"/>
    <lineage>
        <taxon>Eukaryota</taxon>
        <taxon>Fungi</taxon>
        <taxon>Dikarya</taxon>
        <taxon>Basidiomycota</taxon>
        <taxon>Agaricomycotina</taxon>
        <taxon>Agaricomycetes</taxon>
        <taxon>Agaricomycetidae</taxon>
        <taxon>Boletales</taxon>
        <taxon>Suillineae</taxon>
        <taxon>Rhizopogonaceae</taxon>
        <taxon>Rhizopogon</taxon>
    </lineage>
</organism>
<dbReference type="OrthoDB" id="2674276at2759"/>
<feature type="transmembrane region" description="Helical" evidence="1">
    <location>
        <begin position="32"/>
        <end position="55"/>
    </location>
</feature>
<dbReference type="SUPFAM" id="SSF103473">
    <property type="entry name" value="MFS general substrate transporter"/>
    <property type="match status" value="1"/>
</dbReference>
<keyword evidence="1" id="KW-1133">Transmembrane helix</keyword>
<evidence type="ECO:0000313" key="3">
    <source>
        <dbReference type="Proteomes" id="UP000183567"/>
    </source>
</evidence>
<dbReference type="InterPro" id="IPR036259">
    <property type="entry name" value="MFS_trans_sf"/>
</dbReference>
<name>A0A1J8PV37_9AGAM</name>
<keyword evidence="3" id="KW-1185">Reference proteome</keyword>
<comment type="caution">
    <text evidence="2">The sequence shown here is derived from an EMBL/GenBank/DDBJ whole genome shotgun (WGS) entry which is preliminary data.</text>
</comment>
<feature type="transmembrane region" description="Helical" evidence="1">
    <location>
        <begin position="67"/>
        <end position="90"/>
    </location>
</feature>